<evidence type="ECO:0000256" key="1">
    <source>
        <dbReference type="ARBA" id="ARBA00000877"/>
    </source>
</evidence>
<dbReference type="Pfam" id="PF02457">
    <property type="entry name" value="DAC"/>
    <property type="match status" value="1"/>
</dbReference>
<dbReference type="SUPFAM" id="SSF143597">
    <property type="entry name" value="YojJ-like"/>
    <property type="match status" value="1"/>
</dbReference>
<evidence type="ECO:0000313" key="7">
    <source>
        <dbReference type="EMBL" id="HDL89599.1"/>
    </source>
</evidence>
<keyword evidence="4" id="KW-0547">Nucleotide-binding</keyword>
<comment type="caution">
    <text evidence="7">The sequence shown here is derived from an EMBL/GenBank/DDBJ whole genome shotgun (WGS) entry which is preliminary data.</text>
</comment>
<evidence type="ECO:0000256" key="3">
    <source>
        <dbReference type="ARBA" id="ARBA00022695"/>
    </source>
</evidence>
<keyword evidence="3" id="KW-0548">Nucleotidyltransferase</keyword>
<dbReference type="InterPro" id="IPR003390">
    <property type="entry name" value="DNA_integrity_scan_DisA_N"/>
</dbReference>
<evidence type="ECO:0000256" key="5">
    <source>
        <dbReference type="ARBA" id="ARBA00022840"/>
    </source>
</evidence>
<accession>A0A7C1ATZ2</accession>
<dbReference type="EMBL" id="DQZW01000080">
    <property type="protein sequence ID" value="HDL89599.1"/>
    <property type="molecule type" value="Genomic_DNA"/>
</dbReference>
<dbReference type="PANTHER" id="PTHR34185:SF1">
    <property type="entry name" value="DIADENYLATE CYCLASE"/>
    <property type="match status" value="1"/>
</dbReference>
<organism evidence="7">
    <name type="scientific">Thermodesulforhabdus norvegica</name>
    <dbReference type="NCBI Taxonomy" id="39841"/>
    <lineage>
        <taxon>Bacteria</taxon>
        <taxon>Pseudomonadati</taxon>
        <taxon>Thermodesulfobacteriota</taxon>
        <taxon>Syntrophobacteria</taxon>
        <taxon>Syntrophobacterales</taxon>
        <taxon>Thermodesulforhabdaceae</taxon>
        <taxon>Thermodesulforhabdus</taxon>
    </lineage>
</organism>
<dbReference type="GO" id="GO:0106408">
    <property type="term" value="F:diadenylate cyclase activity"/>
    <property type="evidence" value="ECO:0007669"/>
    <property type="project" value="UniProtKB-EC"/>
</dbReference>
<evidence type="ECO:0000256" key="4">
    <source>
        <dbReference type="ARBA" id="ARBA00022741"/>
    </source>
</evidence>
<keyword evidence="5" id="KW-0067">ATP-binding</keyword>
<dbReference type="GO" id="GO:0005524">
    <property type="term" value="F:ATP binding"/>
    <property type="evidence" value="ECO:0007669"/>
    <property type="project" value="UniProtKB-KW"/>
</dbReference>
<dbReference type="PANTHER" id="PTHR34185">
    <property type="entry name" value="DIADENYLATE CYCLASE"/>
    <property type="match status" value="1"/>
</dbReference>
<reference evidence="7" key="1">
    <citation type="journal article" date="2020" name="mSystems">
        <title>Genome- and Community-Level Interaction Insights into Carbon Utilization and Element Cycling Functions of Hydrothermarchaeota in Hydrothermal Sediment.</title>
        <authorList>
            <person name="Zhou Z."/>
            <person name="Liu Y."/>
            <person name="Xu W."/>
            <person name="Pan J."/>
            <person name="Luo Z.H."/>
            <person name="Li M."/>
        </authorList>
    </citation>
    <scope>NUCLEOTIDE SEQUENCE [LARGE SCALE GENOMIC DNA]</scope>
    <source>
        <strain evidence="7">HyVt-19</strain>
    </source>
</reference>
<feature type="domain" description="DAC" evidence="6">
    <location>
        <begin position="12"/>
        <end position="165"/>
    </location>
</feature>
<dbReference type="GO" id="GO:0004016">
    <property type="term" value="F:adenylate cyclase activity"/>
    <property type="evidence" value="ECO:0007669"/>
    <property type="project" value="TreeGrafter"/>
</dbReference>
<name>A0A7C1ATZ2_9BACT</name>
<proteinExistence type="predicted"/>
<dbReference type="Gene3D" id="3.40.1700.10">
    <property type="entry name" value="DNA integrity scanning protein, DisA, N-terminal domain"/>
    <property type="match status" value="1"/>
</dbReference>
<evidence type="ECO:0000256" key="2">
    <source>
        <dbReference type="ARBA" id="ARBA00022679"/>
    </source>
</evidence>
<evidence type="ECO:0000259" key="6">
    <source>
        <dbReference type="PROSITE" id="PS51794"/>
    </source>
</evidence>
<protein>
    <recommendedName>
        <fullName evidence="6">DAC domain-containing protein</fullName>
    </recommendedName>
</protein>
<dbReference type="Proteomes" id="UP000886355">
    <property type="component" value="Unassembled WGS sequence"/>
</dbReference>
<dbReference type="AlphaFoldDB" id="A0A7C1ATZ2"/>
<gene>
    <name evidence="7" type="ORF">ENG14_01700</name>
</gene>
<dbReference type="InterPro" id="IPR036888">
    <property type="entry name" value="DNA_integrity_DisA_N_sf"/>
</dbReference>
<keyword evidence="2" id="KW-0808">Transferase</keyword>
<sequence length="194" mass="21383">MRYAYLFSDICSPKRGVNVETLEEVLYLALEIAREGREGRKVGTLFVVSDHEEVLKRSKNLILDPLVGHPHNVKKINNPDLRETVKELAQLDGAFIVSDDGIVVSACRYIDASSREIELPLGLGARHMAAASITKETAAVAVVVSESSIVRVFDDGRIISEILPEIWLLSRYSIHLSGAYSEKHGADIAVLSEK</sequence>
<dbReference type="PROSITE" id="PS51794">
    <property type="entry name" value="DAC"/>
    <property type="match status" value="1"/>
</dbReference>
<comment type="catalytic activity">
    <reaction evidence="1">
        <text>2 ATP = 3',3'-c-di-AMP + 2 diphosphate</text>
        <dbReference type="Rhea" id="RHEA:35655"/>
        <dbReference type="ChEBI" id="CHEBI:30616"/>
        <dbReference type="ChEBI" id="CHEBI:33019"/>
        <dbReference type="ChEBI" id="CHEBI:71500"/>
        <dbReference type="EC" id="2.7.7.85"/>
    </reaction>
</comment>
<dbReference type="InterPro" id="IPR050338">
    <property type="entry name" value="DisA"/>
</dbReference>